<accession>A0A150WS47</accession>
<evidence type="ECO:0000256" key="1">
    <source>
        <dbReference type="SAM" id="SignalP"/>
    </source>
</evidence>
<name>A0A150WS47_BDEBC</name>
<feature type="signal peptide" evidence="1">
    <location>
        <begin position="1"/>
        <end position="24"/>
    </location>
</feature>
<comment type="caution">
    <text evidence="2">The sequence shown here is derived from an EMBL/GenBank/DDBJ whole genome shotgun (WGS) entry which is preliminary data.</text>
</comment>
<dbReference type="AlphaFoldDB" id="A0A150WS47"/>
<sequence>MRILTSFFAIIFSLVLLQACTHYGSEVNKHADLSEGEYIVVRFPPGKDRLLESEKLKLIQFKNAIEGRANVDSIEVLAWSDQEYPVEGVAKPSMEEQRLAADRGQVVKEFLKKDLGSKKDVDVHNMAKEPGVFAKIFTTDEFRMKDSLESSAEIGFVSDNKESKAVILVKYE</sequence>
<dbReference type="Proteomes" id="UP000075320">
    <property type="component" value="Unassembled WGS sequence"/>
</dbReference>
<dbReference type="EMBL" id="LUKE01000001">
    <property type="protein sequence ID" value="KYG67147.1"/>
    <property type="molecule type" value="Genomic_DNA"/>
</dbReference>
<dbReference type="OrthoDB" id="5293081at2"/>
<dbReference type="PROSITE" id="PS51257">
    <property type="entry name" value="PROKAR_LIPOPROTEIN"/>
    <property type="match status" value="1"/>
</dbReference>
<proteinExistence type="predicted"/>
<gene>
    <name evidence="2" type="ORF">AZI86_09045</name>
</gene>
<dbReference type="RefSeq" id="WP_061834723.1">
    <property type="nucleotide sequence ID" value="NZ_LUKE01000001.1"/>
</dbReference>
<keyword evidence="1" id="KW-0732">Signal</keyword>
<evidence type="ECO:0000313" key="2">
    <source>
        <dbReference type="EMBL" id="KYG67147.1"/>
    </source>
</evidence>
<protein>
    <recommendedName>
        <fullName evidence="4">OmpA-like domain-containing protein</fullName>
    </recommendedName>
</protein>
<keyword evidence="3" id="KW-1185">Reference proteome</keyword>
<evidence type="ECO:0000313" key="3">
    <source>
        <dbReference type="Proteomes" id="UP000075320"/>
    </source>
</evidence>
<feature type="chain" id="PRO_5007573578" description="OmpA-like domain-containing protein" evidence="1">
    <location>
        <begin position="25"/>
        <end position="172"/>
    </location>
</feature>
<reference evidence="2 3" key="1">
    <citation type="submission" date="2016-03" db="EMBL/GenBank/DDBJ databases">
        <authorList>
            <person name="Ploux O."/>
        </authorList>
    </citation>
    <scope>NUCLEOTIDE SEQUENCE [LARGE SCALE GENOMIC DNA]</scope>
    <source>
        <strain evidence="2 3">R0</strain>
    </source>
</reference>
<organism evidence="2 3">
    <name type="scientific">Bdellovibrio bacteriovorus</name>
    <dbReference type="NCBI Taxonomy" id="959"/>
    <lineage>
        <taxon>Bacteria</taxon>
        <taxon>Pseudomonadati</taxon>
        <taxon>Bdellovibrionota</taxon>
        <taxon>Bdellovibrionia</taxon>
        <taxon>Bdellovibrionales</taxon>
        <taxon>Pseudobdellovibrionaceae</taxon>
        <taxon>Bdellovibrio</taxon>
    </lineage>
</organism>
<evidence type="ECO:0008006" key="4">
    <source>
        <dbReference type="Google" id="ProtNLM"/>
    </source>
</evidence>